<gene>
    <name evidence="1" type="ORF">ACD_2C00136G0003</name>
</gene>
<accession>K2G5U1</accession>
<comment type="caution">
    <text evidence="1">The sequence shown here is derived from an EMBL/GenBank/DDBJ whole genome shotgun (WGS) entry which is preliminary data.</text>
</comment>
<protein>
    <submittedName>
        <fullName evidence="1">KWG repeat protein</fullName>
    </submittedName>
</protein>
<dbReference type="Pfam" id="PF14903">
    <property type="entry name" value="WG_beta_rep"/>
    <property type="match status" value="2"/>
</dbReference>
<sequence>MSDNFNYGKWTPDWEFLMQFTQEEREEFFNTNWGVLEVMAKVQNHIRWLSLMCWKSQQEISDFLFGEQNGGAIISWIENDESPQIFEDPEEEAVVVISEAVAEEPQAEEEQLEETIATAVELETAEEESEESAAESSTFKAETKIDWYPIVWNLIEGRRRVGKNGRYGFLDENNEEVVRCVYDDVNDYSEWIAVVCCDDGAYGFIDLDWSQITECRFSDALDFSEWLAAVKLNNKWWFIDRTWKLVIKYNYTDAESFDWWKAKVTIWRQVSYINRSWFTV</sequence>
<dbReference type="EMBL" id="AMFJ01000136">
    <property type="protein sequence ID" value="EKE29617.1"/>
    <property type="molecule type" value="Genomic_DNA"/>
</dbReference>
<dbReference type="AlphaFoldDB" id="K2G5U1"/>
<evidence type="ECO:0000313" key="1">
    <source>
        <dbReference type="EMBL" id="EKE29617.1"/>
    </source>
</evidence>
<dbReference type="InterPro" id="IPR032774">
    <property type="entry name" value="WG_beta_rep"/>
</dbReference>
<proteinExistence type="predicted"/>
<organism evidence="1">
    <name type="scientific">uncultured bacterium</name>
    <name type="common">gcode 4</name>
    <dbReference type="NCBI Taxonomy" id="1234023"/>
    <lineage>
        <taxon>Bacteria</taxon>
        <taxon>environmental samples</taxon>
    </lineage>
</organism>
<name>K2G5U1_9BACT</name>
<dbReference type="PANTHER" id="PTHR37841:SF1">
    <property type="entry name" value="DUF3298 DOMAIN-CONTAINING PROTEIN"/>
    <property type="match status" value="1"/>
</dbReference>
<dbReference type="PANTHER" id="PTHR37841">
    <property type="entry name" value="GLR2918 PROTEIN"/>
    <property type="match status" value="1"/>
</dbReference>
<reference evidence="1" key="1">
    <citation type="journal article" date="2012" name="Science">
        <title>Fermentation, hydrogen, and sulfur metabolism in multiple uncultivated bacterial phyla.</title>
        <authorList>
            <person name="Wrighton K.C."/>
            <person name="Thomas B.C."/>
            <person name="Sharon I."/>
            <person name="Miller C.S."/>
            <person name="Castelle C.J."/>
            <person name="VerBerkmoes N.C."/>
            <person name="Wilkins M.J."/>
            <person name="Hettich R.L."/>
            <person name="Lipton M.S."/>
            <person name="Williams K.H."/>
            <person name="Long P.E."/>
            <person name="Banfield J.F."/>
        </authorList>
    </citation>
    <scope>NUCLEOTIDE SEQUENCE [LARGE SCALE GENOMIC DNA]</scope>
</reference>